<reference evidence="2" key="1">
    <citation type="submission" date="2023-07" db="EMBL/GenBank/DDBJ databases">
        <title>Whole genome shotgun sequence of Streptomyces cacaoi subsp. asoensis NBRC 13813.</title>
        <authorList>
            <person name="Komaki H."/>
            <person name="Tamura T."/>
        </authorList>
    </citation>
    <scope>NUCLEOTIDE SEQUENCE [LARGE SCALE GENOMIC DNA]</scope>
    <source>
        <strain evidence="2">NBRC 13813</strain>
    </source>
</reference>
<protein>
    <submittedName>
        <fullName evidence="1">Uncharacterized protein</fullName>
    </submittedName>
</protein>
<organism evidence="1 2">
    <name type="scientific">Streptomyces asoensis</name>
    <dbReference type="NCBI Taxonomy" id="249586"/>
    <lineage>
        <taxon>Bacteria</taxon>
        <taxon>Bacillati</taxon>
        <taxon>Actinomycetota</taxon>
        <taxon>Actinomycetes</taxon>
        <taxon>Kitasatosporales</taxon>
        <taxon>Streptomycetaceae</taxon>
        <taxon>Streptomyces</taxon>
    </lineage>
</organism>
<sequence>MAAAAGVDMTGITSAAVDAAMSKESRLRMNTPVGLFVDVAMLAKRTSPVACVLPRVASVRP</sequence>
<dbReference type="Proteomes" id="UP000649259">
    <property type="component" value="Unassembled WGS sequence"/>
</dbReference>
<dbReference type="EMBL" id="BNEB01000003">
    <property type="protein sequence ID" value="GHI60937.1"/>
    <property type="molecule type" value="Genomic_DNA"/>
</dbReference>
<gene>
    <name evidence="1" type="ORF">Saso_25870</name>
</gene>
<evidence type="ECO:0000313" key="1">
    <source>
        <dbReference type="EMBL" id="GHI60937.1"/>
    </source>
</evidence>
<comment type="caution">
    <text evidence="1">The sequence shown here is derived from an EMBL/GenBank/DDBJ whole genome shotgun (WGS) entry which is preliminary data.</text>
</comment>
<name>A0ABQ3RYQ4_9ACTN</name>
<accession>A0ABQ3RYQ4</accession>
<proteinExistence type="predicted"/>
<keyword evidence="2" id="KW-1185">Reference proteome</keyword>
<evidence type="ECO:0000313" key="2">
    <source>
        <dbReference type="Proteomes" id="UP000649259"/>
    </source>
</evidence>